<reference evidence="10 11" key="1">
    <citation type="submission" date="2018-05" db="EMBL/GenBank/DDBJ databases">
        <title>Genomic Encyclopedia of Type Strains, Phase IV (KMG-IV): sequencing the most valuable type-strain genomes for metagenomic binning, comparative biology and taxonomic classification.</title>
        <authorList>
            <person name="Goeker M."/>
        </authorList>
    </citation>
    <scope>NUCLEOTIDE SEQUENCE [LARGE SCALE GENOMIC DNA]</scope>
    <source>
        <strain evidence="10 11">DSM 19792</strain>
    </source>
</reference>
<keyword evidence="6 8" id="KW-0472">Membrane</keyword>
<dbReference type="Pfam" id="PF00909">
    <property type="entry name" value="Ammonium_transp"/>
    <property type="match status" value="1"/>
</dbReference>
<evidence type="ECO:0000256" key="1">
    <source>
        <dbReference type="ARBA" id="ARBA00004141"/>
    </source>
</evidence>
<feature type="transmembrane region" description="Helical" evidence="8">
    <location>
        <begin position="96"/>
        <end position="118"/>
    </location>
</feature>
<comment type="caution">
    <text evidence="10">The sequence shown here is derived from an EMBL/GenBank/DDBJ whole genome shotgun (WGS) entry which is preliminary data.</text>
</comment>
<organism evidence="10 11">
    <name type="scientific">Undibacterium pigrum</name>
    <dbReference type="NCBI Taxonomy" id="401470"/>
    <lineage>
        <taxon>Bacteria</taxon>
        <taxon>Pseudomonadati</taxon>
        <taxon>Pseudomonadota</taxon>
        <taxon>Betaproteobacteria</taxon>
        <taxon>Burkholderiales</taxon>
        <taxon>Oxalobacteraceae</taxon>
        <taxon>Undibacterium</taxon>
    </lineage>
</organism>
<keyword evidence="7 8" id="KW-0924">Ammonia transport</keyword>
<dbReference type="InterPro" id="IPR001905">
    <property type="entry name" value="Ammonium_transpt"/>
</dbReference>
<dbReference type="InterPro" id="IPR029020">
    <property type="entry name" value="Ammonium/urea_transptr"/>
</dbReference>
<comment type="subcellular location">
    <subcellularLocation>
        <location evidence="8">Cell membrane</location>
        <topology evidence="8">Multi-pass membrane protein</topology>
    </subcellularLocation>
    <subcellularLocation>
        <location evidence="1">Membrane</location>
        <topology evidence="1">Multi-pass membrane protein</topology>
    </subcellularLocation>
</comment>
<keyword evidence="4 8" id="KW-0812">Transmembrane</keyword>
<dbReference type="SUPFAM" id="SSF111352">
    <property type="entry name" value="Ammonium transporter"/>
    <property type="match status" value="1"/>
</dbReference>
<feature type="transmembrane region" description="Helical" evidence="8">
    <location>
        <begin position="376"/>
        <end position="394"/>
    </location>
</feature>
<keyword evidence="11" id="KW-1185">Reference proteome</keyword>
<evidence type="ECO:0000313" key="10">
    <source>
        <dbReference type="EMBL" id="PXX45478.1"/>
    </source>
</evidence>
<evidence type="ECO:0000256" key="3">
    <source>
        <dbReference type="ARBA" id="ARBA00022448"/>
    </source>
</evidence>
<feature type="transmembrane region" description="Helical" evidence="8">
    <location>
        <begin position="193"/>
        <end position="214"/>
    </location>
</feature>
<feature type="transmembrane region" description="Helical" evidence="8">
    <location>
        <begin position="406"/>
        <end position="429"/>
    </location>
</feature>
<dbReference type="PANTHER" id="PTHR43029">
    <property type="entry name" value="AMMONIUM TRANSPORTER MEP2"/>
    <property type="match status" value="1"/>
</dbReference>
<evidence type="ECO:0000259" key="9">
    <source>
        <dbReference type="Pfam" id="PF00909"/>
    </source>
</evidence>
<dbReference type="InterPro" id="IPR018047">
    <property type="entry name" value="Ammonium_transpt_CS"/>
</dbReference>
<dbReference type="PANTHER" id="PTHR43029:SF10">
    <property type="entry name" value="AMMONIUM TRANSPORTER MEP2"/>
    <property type="match status" value="1"/>
</dbReference>
<evidence type="ECO:0000256" key="7">
    <source>
        <dbReference type="ARBA" id="ARBA00023177"/>
    </source>
</evidence>
<dbReference type="AlphaFoldDB" id="A0A318JBL7"/>
<dbReference type="EMBL" id="QJKB01000002">
    <property type="protein sequence ID" value="PXX45478.1"/>
    <property type="molecule type" value="Genomic_DNA"/>
</dbReference>
<dbReference type="NCBIfam" id="TIGR00836">
    <property type="entry name" value="amt"/>
    <property type="match status" value="1"/>
</dbReference>
<feature type="transmembrane region" description="Helical" evidence="8">
    <location>
        <begin position="262"/>
        <end position="281"/>
    </location>
</feature>
<name>A0A318JBL7_9BURK</name>
<accession>A0A318JBL7</accession>
<feature type="transmembrane region" description="Helical" evidence="8">
    <location>
        <begin position="441"/>
        <end position="464"/>
    </location>
</feature>
<proteinExistence type="inferred from homology"/>
<feature type="transmembrane region" description="Helical" evidence="8">
    <location>
        <begin position="322"/>
        <end position="343"/>
    </location>
</feature>
<feature type="transmembrane region" description="Helical" evidence="8">
    <location>
        <begin position="28"/>
        <end position="50"/>
    </location>
</feature>
<feature type="transmembrane region" description="Helical" evidence="8">
    <location>
        <begin position="130"/>
        <end position="152"/>
    </location>
</feature>
<keyword evidence="3 8" id="KW-0813">Transport</keyword>
<gene>
    <name evidence="10" type="ORF">DFR42_102706</name>
</gene>
<dbReference type="PROSITE" id="PS01219">
    <property type="entry name" value="AMMONIUM_TRANSP"/>
    <property type="match status" value="1"/>
</dbReference>
<dbReference type="GO" id="GO:0008519">
    <property type="term" value="F:ammonium channel activity"/>
    <property type="evidence" value="ECO:0007669"/>
    <property type="project" value="InterPro"/>
</dbReference>
<dbReference type="Gene3D" id="1.10.3430.10">
    <property type="entry name" value="Ammonium transporter AmtB like domains"/>
    <property type="match status" value="1"/>
</dbReference>
<keyword evidence="5 8" id="KW-1133">Transmembrane helix</keyword>
<feature type="domain" description="Ammonium transporter AmtB-like" evidence="9">
    <location>
        <begin position="96"/>
        <end position="488"/>
    </location>
</feature>
<evidence type="ECO:0000256" key="6">
    <source>
        <dbReference type="ARBA" id="ARBA00023136"/>
    </source>
</evidence>
<evidence type="ECO:0000313" key="11">
    <source>
        <dbReference type="Proteomes" id="UP000247792"/>
    </source>
</evidence>
<evidence type="ECO:0000256" key="2">
    <source>
        <dbReference type="ARBA" id="ARBA00005887"/>
    </source>
</evidence>
<dbReference type="Proteomes" id="UP000247792">
    <property type="component" value="Unassembled WGS sequence"/>
</dbReference>
<evidence type="ECO:0000256" key="4">
    <source>
        <dbReference type="ARBA" id="ARBA00022692"/>
    </source>
</evidence>
<feature type="transmembrane region" description="Helical" evidence="8">
    <location>
        <begin position="221"/>
        <end position="242"/>
    </location>
</feature>
<dbReference type="GO" id="GO:0005886">
    <property type="term" value="C:plasma membrane"/>
    <property type="evidence" value="ECO:0007669"/>
    <property type="project" value="UniProtKB-SubCell"/>
</dbReference>
<evidence type="ECO:0000256" key="5">
    <source>
        <dbReference type="ARBA" id="ARBA00022989"/>
    </source>
</evidence>
<protein>
    <recommendedName>
        <fullName evidence="8">Ammonium transporter</fullName>
    </recommendedName>
</protein>
<feature type="transmembrane region" description="Helical" evidence="8">
    <location>
        <begin position="293"/>
        <end position="310"/>
    </location>
</feature>
<dbReference type="InterPro" id="IPR024041">
    <property type="entry name" value="NH4_transpt_AmtB-like_dom"/>
</dbReference>
<evidence type="ECO:0000256" key="8">
    <source>
        <dbReference type="RuleBase" id="RU362002"/>
    </source>
</evidence>
<sequence length="491" mass="51349">MLQCTCLCVIDDVFEKASLMKIRVLSSFPLSVSLFLSFFFSISLFLYGGICYAQETAPASSVASVTTTPVVAAATPPAMTKPGMIAADKISAGDTAWMMTSTGLVLLMTIPGLALFYTGMVRKKNALGTMAHSLATTCIVTILWVVLGYSLVFTAGSPYLGSMDRFMLHGVSFLKEAGQLSVHQLAPTIPESVFLMFQMTFAIITPALITGAFAERMKFSALLLFISLWSLLVYVPVAHWVWEPAGWLAARGVLDFAGGTVVHINAGVSGLVAALIIGPRLGFGKEAMPPHNLLLTAVGASLLWVGWFGFNAGSAGAADGRAGLAMLVTQVATAMSALAWMLVEWLRRGKPSVLGIVSGAVAGLVAITPASGFVDLTGALVIGAVAGVACYWGATSLKSMGGYDDSLDVFGVHAIGGIVGALLTGVFAMKSIGGADGSLATQAFGVVVTVIYSGLVTALILWLLKITLGLRVTKEQEREGLDLELHGEHIL</sequence>
<comment type="similarity">
    <text evidence="2 8">Belongs to the ammonia transporter channel (TC 1.A.11.2) family.</text>
</comment>
<feature type="transmembrane region" description="Helical" evidence="8">
    <location>
        <begin position="352"/>
        <end position="370"/>
    </location>
</feature>